<reference evidence="3" key="1">
    <citation type="submission" date="2016-10" db="EMBL/GenBank/DDBJ databases">
        <authorList>
            <person name="Varghese N."/>
            <person name="Submissions S."/>
        </authorList>
    </citation>
    <scope>NUCLEOTIDE SEQUENCE [LARGE SCALE GENOMIC DNA]</scope>
    <source>
        <strain evidence="3">DSM 23515</strain>
    </source>
</reference>
<name>A0A1I2N7P4_9FLAO</name>
<dbReference type="InterPro" id="IPR025514">
    <property type="entry name" value="DUF4402"/>
</dbReference>
<feature type="chain" id="PRO_5011721818" description="DUF4402 domain-containing protein" evidence="1">
    <location>
        <begin position="20"/>
        <end position="161"/>
    </location>
</feature>
<feature type="signal peptide" evidence="1">
    <location>
        <begin position="1"/>
        <end position="19"/>
    </location>
</feature>
<organism evidence="2 3">
    <name type="scientific">Salegentibacter agarivorans</name>
    <dbReference type="NCBI Taxonomy" id="345907"/>
    <lineage>
        <taxon>Bacteria</taxon>
        <taxon>Pseudomonadati</taxon>
        <taxon>Bacteroidota</taxon>
        <taxon>Flavobacteriia</taxon>
        <taxon>Flavobacteriales</taxon>
        <taxon>Flavobacteriaceae</taxon>
        <taxon>Salegentibacter</taxon>
    </lineage>
</organism>
<keyword evidence="3" id="KW-1185">Reference proteome</keyword>
<keyword evidence="1" id="KW-0732">Signal</keyword>
<protein>
    <recommendedName>
        <fullName evidence="4">DUF4402 domain-containing protein</fullName>
    </recommendedName>
</protein>
<evidence type="ECO:0000256" key="1">
    <source>
        <dbReference type="SAM" id="SignalP"/>
    </source>
</evidence>
<proteinExistence type="predicted"/>
<dbReference type="Proteomes" id="UP000199116">
    <property type="component" value="Unassembled WGS sequence"/>
</dbReference>
<evidence type="ECO:0000313" key="3">
    <source>
        <dbReference type="Proteomes" id="UP000199116"/>
    </source>
</evidence>
<evidence type="ECO:0000313" key="2">
    <source>
        <dbReference type="EMBL" id="SFF99478.1"/>
    </source>
</evidence>
<evidence type="ECO:0008006" key="4">
    <source>
        <dbReference type="Google" id="ProtNLM"/>
    </source>
</evidence>
<accession>A0A1I2N7P4</accession>
<sequence length="161" mass="16591">MKKITLILLVSLISGTAFAQNSVTGEAQVNAEIVSPLGIASSGVLNFGTFTTSVNDATIVILPDGSEKNFSETDMVLPGDVFSVPTFTVTKSDNVAYSLELDVVDSPTLGENTLSLTNLTSTAGSANNSATSFTVGGTLNVPSDAAEGIYEGEVQVTVSYE</sequence>
<dbReference type="EMBL" id="FOOH01000019">
    <property type="protein sequence ID" value="SFF99478.1"/>
    <property type="molecule type" value="Genomic_DNA"/>
</dbReference>
<gene>
    <name evidence="2" type="ORF">SAMN04488033_11912</name>
</gene>
<dbReference type="Pfam" id="PF14352">
    <property type="entry name" value="DUF4402"/>
    <property type="match status" value="1"/>
</dbReference>
<dbReference type="AlphaFoldDB" id="A0A1I2N7P4"/>
<dbReference type="RefSeq" id="WP_075326955.1">
    <property type="nucleotide sequence ID" value="NZ_FOOH01000019.1"/>
</dbReference>